<evidence type="ECO:0000313" key="5">
    <source>
        <dbReference type="EMBL" id="ROR54662.1"/>
    </source>
</evidence>
<reference evidence="5 6" key="1">
    <citation type="submission" date="2018-11" db="EMBL/GenBank/DDBJ databases">
        <title>Sequencing the genomes of 1000 actinobacteria strains.</title>
        <authorList>
            <person name="Klenk H.-P."/>
        </authorList>
    </citation>
    <scope>NUCLEOTIDE SEQUENCE [LARGE SCALE GENOMIC DNA]</scope>
    <source>
        <strain evidence="5 6">DSM 10546</strain>
    </source>
</reference>
<keyword evidence="3" id="KW-0804">Transcription</keyword>
<keyword evidence="2 5" id="KW-0238">DNA-binding</keyword>
<dbReference type="GO" id="GO:0003700">
    <property type="term" value="F:DNA-binding transcription factor activity"/>
    <property type="evidence" value="ECO:0007669"/>
    <property type="project" value="InterPro"/>
</dbReference>
<dbReference type="PROSITE" id="PS50949">
    <property type="entry name" value="HTH_GNTR"/>
    <property type="match status" value="1"/>
</dbReference>
<dbReference type="InterPro" id="IPR011663">
    <property type="entry name" value="UTRA"/>
</dbReference>
<dbReference type="Gene3D" id="1.10.10.10">
    <property type="entry name" value="Winged helix-like DNA-binding domain superfamily/Winged helix DNA-binding domain"/>
    <property type="match status" value="1"/>
</dbReference>
<dbReference type="InterPro" id="IPR028978">
    <property type="entry name" value="Chorismate_lyase_/UTRA_dom_sf"/>
</dbReference>
<dbReference type="RefSeq" id="WP_123575700.1">
    <property type="nucleotide sequence ID" value="NZ_RKHG01000001.1"/>
</dbReference>
<evidence type="ECO:0000256" key="3">
    <source>
        <dbReference type="ARBA" id="ARBA00023163"/>
    </source>
</evidence>
<organism evidence="5 6">
    <name type="scientific">Luteococcus japonicus</name>
    <dbReference type="NCBI Taxonomy" id="33984"/>
    <lineage>
        <taxon>Bacteria</taxon>
        <taxon>Bacillati</taxon>
        <taxon>Actinomycetota</taxon>
        <taxon>Actinomycetes</taxon>
        <taxon>Propionibacteriales</taxon>
        <taxon>Propionibacteriaceae</taxon>
        <taxon>Luteococcus</taxon>
    </lineage>
</organism>
<dbReference type="InterPro" id="IPR050679">
    <property type="entry name" value="Bact_HTH_transcr_reg"/>
</dbReference>
<dbReference type="Gene3D" id="3.40.1410.10">
    <property type="entry name" value="Chorismate lyase-like"/>
    <property type="match status" value="1"/>
</dbReference>
<feature type="domain" description="HTH gntR-type" evidence="4">
    <location>
        <begin position="18"/>
        <end position="86"/>
    </location>
</feature>
<evidence type="ECO:0000256" key="1">
    <source>
        <dbReference type="ARBA" id="ARBA00023015"/>
    </source>
</evidence>
<dbReference type="SMART" id="SM00866">
    <property type="entry name" value="UTRA"/>
    <property type="match status" value="1"/>
</dbReference>
<dbReference type="InterPro" id="IPR036388">
    <property type="entry name" value="WH-like_DNA-bd_sf"/>
</dbReference>
<evidence type="ECO:0000256" key="2">
    <source>
        <dbReference type="ARBA" id="ARBA00023125"/>
    </source>
</evidence>
<dbReference type="CDD" id="cd07377">
    <property type="entry name" value="WHTH_GntR"/>
    <property type="match status" value="1"/>
</dbReference>
<dbReference type="Pfam" id="PF07702">
    <property type="entry name" value="UTRA"/>
    <property type="match status" value="1"/>
</dbReference>
<dbReference type="GO" id="GO:0045892">
    <property type="term" value="P:negative regulation of DNA-templated transcription"/>
    <property type="evidence" value="ECO:0007669"/>
    <property type="project" value="TreeGrafter"/>
</dbReference>
<dbReference type="AlphaFoldDB" id="A0A3N1ZWY8"/>
<dbReference type="SMART" id="SM00345">
    <property type="entry name" value="HTH_GNTR"/>
    <property type="match status" value="1"/>
</dbReference>
<evidence type="ECO:0000313" key="6">
    <source>
        <dbReference type="Proteomes" id="UP000275749"/>
    </source>
</evidence>
<dbReference type="SUPFAM" id="SSF64288">
    <property type="entry name" value="Chorismate lyase-like"/>
    <property type="match status" value="1"/>
</dbReference>
<dbReference type="SUPFAM" id="SSF46785">
    <property type="entry name" value="Winged helix' DNA-binding domain"/>
    <property type="match status" value="1"/>
</dbReference>
<dbReference type="PANTHER" id="PTHR44846:SF17">
    <property type="entry name" value="GNTR-FAMILY TRANSCRIPTIONAL REGULATOR"/>
    <property type="match status" value="1"/>
</dbReference>
<gene>
    <name evidence="5" type="ORF">EDD41_1888</name>
</gene>
<dbReference type="GO" id="GO:0003677">
    <property type="term" value="F:DNA binding"/>
    <property type="evidence" value="ECO:0007669"/>
    <property type="project" value="UniProtKB-KW"/>
</dbReference>
<name>A0A3N1ZWY8_9ACTN</name>
<dbReference type="Proteomes" id="UP000275749">
    <property type="component" value="Unassembled WGS sequence"/>
</dbReference>
<evidence type="ECO:0000259" key="4">
    <source>
        <dbReference type="PROSITE" id="PS50949"/>
    </source>
</evidence>
<dbReference type="PANTHER" id="PTHR44846">
    <property type="entry name" value="MANNOSYL-D-GLYCERATE TRANSPORT/METABOLISM SYSTEM REPRESSOR MNGR-RELATED"/>
    <property type="match status" value="1"/>
</dbReference>
<dbReference type="InterPro" id="IPR000524">
    <property type="entry name" value="Tscrpt_reg_HTH_GntR"/>
</dbReference>
<dbReference type="Pfam" id="PF00392">
    <property type="entry name" value="GntR"/>
    <property type="match status" value="1"/>
</dbReference>
<proteinExistence type="predicted"/>
<protein>
    <submittedName>
        <fullName evidence="5">DNA-binding GntR family transcriptional regulator</fullName>
    </submittedName>
</protein>
<dbReference type="PRINTS" id="PR00035">
    <property type="entry name" value="HTHGNTR"/>
</dbReference>
<dbReference type="EMBL" id="RKHG01000001">
    <property type="protein sequence ID" value="ROR54662.1"/>
    <property type="molecule type" value="Genomic_DNA"/>
</dbReference>
<keyword evidence="1" id="KW-0805">Transcription regulation</keyword>
<sequence length="249" mass="27580">MSGDVYTPEINLDRNSPIPLYFQIAEPIAAAINSHELPSGTRIEDELSMAKRLKVSRPTARQALQRLVDQGLVVRQRGVGTRVAPALIHRPMELTSLHSDLTRGGHQATTRLLDYADREATAEEAETMGLAGAGTEITEIRRLRLADEHPIAIMRNLIPRELAPSASELETGGLYEALRNRHVQLFSARQSIGARNASLEEAKLLEVKRGASLLTMRRATNNEAGQIVEFGDHVYRADRYTFDSTVFTS</sequence>
<accession>A0A3N1ZWY8</accession>
<dbReference type="InterPro" id="IPR036390">
    <property type="entry name" value="WH_DNA-bd_sf"/>
</dbReference>
<comment type="caution">
    <text evidence="5">The sequence shown here is derived from an EMBL/GenBank/DDBJ whole genome shotgun (WGS) entry which is preliminary data.</text>
</comment>